<evidence type="ECO:0000256" key="2">
    <source>
        <dbReference type="ARBA" id="ARBA00022448"/>
    </source>
</evidence>
<feature type="transmembrane region" description="Helical" evidence="10">
    <location>
        <begin position="96"/>
        <end position="114"/>
    </location>
</feature>
<feature type="transmembrane region" description="Helical" evidence="10">
    <location>
        <begin position="123"/>
        <end position="145"/>
    </location>
</feature>
<gene>
    <name evidence="12" type="ORF">ABI_10130</name>
</gene>
<evidence type="ECO:0000256" key="1">
    <source>
        <dbReference type="ARBA" id="ARBA00004141"/>
    </source>
</evidence>
<dbReference type="GO" id="GO:0005886">
    <property type="term" value="C:plasma membrane"/>
    <property type="evidence" value="ECO:0007669"/>
    <property type="project" value="TreeGrafter"/>
</dbReference>
<feature type="transmembrane region" description="Helical" evidence="10">
    <location>
        <begin position="398"/>
        <end position="418"/>
    </location>
</feature>
<dbReference type="GO" id="GO:1902600">
    <property type="term" value="P:proton transmembrane transport"/>
    <property type="evidence" value="ECO:0007669"/>
    <property type="project" value="InterPro"/>
</dbReference>
<dbReference type="eggNOG" id="COG1226">
    <property type="taxonomic scope" value="Bacteria"/>
</dbReference>
<dbReference type="Gene3D" id="3.40.50.720">
    <property type="entry name" value="NAD(P)-binding Rossmann-like Domain"/>
    <property type="match status" value="1"/>
</dbReference>
<accession>F4QH39</accession>
<dbReference type="Pfam" id="PF02254">
    <property type="entry name" value="TrkA_N"/>
    <property type="match status" value="1"/>
</dbReference>
<name>F4QH39_9CAUL</name>
<dbReference type="eggNOG" id="COG0475">
    <property type="taxonomic scope" value="Bacteria"/>
</dbReference>
<dbReference type="GO" id="GO:0015297">
    <property type="term" value="F:antiporter activity"/>
    <property type="evidence" value="ECO:0007669"/>
    <property type="project" value="UniProtKB-KW"/>
</dbReference>
<proteinExistence type="predicted"/>
<feature type="transmembrane region" description="Helical" evidence="10">
    <location>
        <begin position="220"/>
        <end position="242"/>
    </location>
</feature>
<keyword evidence="8" id="KW-0406">Ion transport</keyword>
<dbReference type="STRING" id="715226.ABI_10130"/>
<evidence type="ECO:0000256" key="10">
    <source>
        <dbReference type="SAM" id="Phobius"/>
    </source>
</evidence>
<feature type="transmembrane region" description="Helical" evidence="10">
    <location>
        <begin position="334"/>
        <end position="354"/>
    </location>
</feature>
<keyword evidence="5 10" id="KW-0812">Transmembrane</keyword>
<dbReference type="SUPFAM" id="SSF51735">
    <property type="entry name" value="NAD(P)-binding Rossmann-fold domains"/>
    <property type="match status" value="1"/>
</dbReference>
<feature type="transmembrane region" description="Helical" evidence="10">
    <location>
        <begin position="56"/>
        <end position="76"/>
    </location>
</feature>
<evidence type="ECO:0000256" key="9">
    <source>
        <dbReference type="ARBA" id="ARBA00023136"/>
    </source>
</evidence>
<evidence type="ECO:0000259" key="11">
    <source>
        <dbReference type="PROSITE" id="PS51201"/>
    </source>
</evidence>
<dbReference type="Gene3D" id="1.20.1530.20">
    <property type="match status" value="1"/>
</dbReference>
<keyword evidence="7 10" id="KW-1133">Transmembrane helix</keyword>
<protein>
    <submittedName>
        <fullName evidence="12">Glutathione-regulated potassium-efflux system protein kefB</fullName>
    </submittedName>
</protein>
<evidence type="ECO:0000313" key="12">
    <source>
        <dbReference type="EMBL" id="EGF92576.1"/>
    </source>
</evidence>
<keyword evidence="6" id="KW-0630">Potassium</keyword>
<sequence>MRMISSTPDVADLTTSVVQSAGHAAGAGDGAYLFIIMFLLASAVIVPIFQRYKISSVLGFLLVGVMMGPDVFGRIAANVPWLDDFSVMQSHAVHQLAELGVVFLLFSIGLELTFERLKSMRRLIFGLGGAQVILSAVVLTCLFAAMKTGWIGAAMLGMALALSSTAVVIPVLADRKALRTSSGRSVFAILLAQDLSVAPILITVTMLAGAANGTSQGLEGLLALIPALIGMAILVIGGRWLLRPLFNTAAVSNSRELFMAACLLVVVLSGQVAVMTGMSMALGAFVAGVLLAETEYRREIEVMIDPFKGLLLGLFFVTVGARLDVSVILASPGLVFGLASALIAIKAALVYPLARSFGLSPRSAVETAAVLGPAGEFAFVIIDEAIGHKVLDSGFGQAVILAAILSMFSIPFLAAIASRIGKQVQPQKTAEAPEVISEGETAARVIVVGYGRVGALVADMLKEHKIPFTVVDFNPQVVQRARTLGIEAWYGDASVPDFLARMGIEKVRGVVVTASNPGFTDQCVKAIRSVRDDVHIIARARDADHAQRLYQMGATDAVPETIEASLQLAENTLIDLGVPMGLVLASVHERRDVFRQMFGIRGGGGTSVLRAAQARVTGKEDAVAERAP</sequence>
<keyword evidence="9 10" id="KW-0472">Membrane</keyword>
<dbReference type="InterPro" id="IPR038770">
    <property type="entry name" value="Na+/solute_symporter_sf"/>
</dbReference>
<feature type="domain" description="RCK N-terminal" evidence="11">
    <location>
        <begin position="442"/>
        <end position="559"/>
    </location>
</feature>
<keyword evidence="2" id="KW-0813">Transport</keyword>
<comment type="subcellular location">
    <subcellularLocation>
        <location evidence="1">Membrane</location>
        <topology evidence="1">Multi-pass membrane protein</topology>
    </subcellularLocation>
</comment>
<dbReference type="PROSITE" id="PS51201">
    <property type="entry name" value="RCK_N"/>
    <property type="match status" value="1"/>
</dbReference>
<feature type="transmembrane region" description="Helical" evidence="10">
    <location>
        <begin position="30"/>
        <end position="49"/>
    </location>
</feature>
<dbReference type="GO" id="GO:0006813">
    <property type="term" value="P:potassium ion transport"/>
    <property type="evidence" value="ECO:0007669"/>
    <property type="project" value="UniProtKB-KW"/>
</dbReference>
<evidence type="ECO:0000256" key="5">
    <source>
        <dbReference type="ARBA" id="ARBA00022692"/>
    </source>
</evidence>
<dbReference type="PANTHER" id="PTHR46157:SF4">
    <property type="entry name" value="K(+) EFFLUX ANTIPORTER 3, CHLOROPLASTIC"/>
    <property type="match status" value="1"/>
</dbReference>
<evidence type="ECO:0000256" key="6">
    <source>
        <dbReference type="ARBA" id="ARBA00022958"/>
    </source>
</evidence>
<dbReference type="InterPro" id="IPR006153">
    <property type="entry name" value="Cation/H_exchanger_TM"/>
</dbReference>
<evidence type="ECO:0000256" key="7">
    <source>
        <dbReference type="ARBA" id="ARBA00022989"/>
    </source>
</evidence>
<feature type="transmembrane region" description="Helical" evidence="10">
    <location>
        <begin position="151"/>
        <end position="173"/>
    </location>
</feature>
<organism evidence="12 13">
    <name type="scientific">Asticcacaulis biprosthecium C19</name>
    <dbReference type="NCBI Taxonomy" id="715226"/>
    <lineage>
        <taxon>Bacteria</taxon>
        <taxon>Pseudomonadati</taxon>
        <taxon>Pseudomonadota</taxon>
        <taxon>Alphaproteobacteria</taxon>
        <taxon>Caulobacterales</taxon>
        <taxon>Caulobacteraceae</taxon>
        <taxon>Asticcacaulis</taxon>
    </lineage>
</organism>
<dbReference type="HOGENOM" id="CLU_005126_9_3_5"/>
<dbReference type="Proteomes" id="UP000006512">
    <property type="component" value="Unassembled WGS sequence"/>
</dbReference>
<keyword evidence="3" id="KW-0050">Antiport</keyword>
<feature type="transmembrane region" description="Helical" evidence="10">
    <location>
        <begin position="310"/>
        <end position="329"/>
    </location>
</feature>
<dbReference type="InterPro" id="IPR003148">
    <property type="entry name" value="RCK_N"/>
</dbReference>
<feature type="transmembrane region" description="Helical" evidence="10">
    <location>
        <begin position="185"/>
        <end position="208"/>
    </location>
</feature>
<keyword evidence="13" id="KW-1185">Reference proteome</keyword>
<evidence type="ECO:0000256" key="4">
    <source>
        <dbReference type="ARBA" id="ARBA00022538"/>
    </source>
</evidence>
<feature type="transmembrane region" description="Helical" evidence="10">
    <location>
        <begin position="263"/>
        <end position="290"/>
    </location>
</feature>
<evidence type="ECO:0000256" key="8">
    <source>
        <dbReference type="ARBA" id="ARBA00023065"/>
    </source>
</evidence>
<dbReference type="InterPro" id="IPR036291">
    <property type="entry name" value="NAD(P)-bd_dom_sf"/>
</dbReference>
<dbReference type="AlphaFoldDB" id="F4QH39"/>
<evidence type="ECO:0000256" key="3">
    <source>
        <dbReference type="ARBA" id="ARBA00022449"/>
    </source>
</evidence>
<dbReference type="EMBL" id="GL883077">
    <property type="protein sequence ID" value="EGF92576.1"/>
    <property type="molecule type" value="Genomic_DNA"/>
</dbReference>
<reference evidence="13" key="1">
    <citation type="submission" date="2011-03" db="EMBL/GenBank/DDBJ databases">
        <title>Draft genome sequence of Brevundimonas diminuta.</title>
        <authorList>
            <person name="Brown P.J.B."/>
            <person name="Buechlein A."/>
            <person name="Hemmerich C."/>
            <person name="Brun Y.V."/>
        </authorList>
    </citation>
    <scope>NUCLEOTIDE SEQUENCE [LARGE SCALE GENOMIC DNA]</scope>
    <source>
        <strain evidence="13">C19</strain>
    </source>
</reference>
<keyword evidence="4" id="KW-0633">Potassium transport</keyword>
<dbReference type="Pfam" id="PF00999">
    <property type="entry name" value="Na_H_Exchanger"/>
    <property type="match status" value="1"/>
</dbReference>
<dbReference type="PANTHER" id="PTHR46157">
    <property type="entry name" value="K(+) EFFLUX ANTIPORTER 3, CHLOROPLASTIC"/>
    <property type="match status" value="1"/>
</dbReference>
<evidence type="ECO:0000313" key="13">
    <source>
        <dbReference type="Proteomes" id="UP000006512"/>
    </source>
</evidence>